<feature type="domain" description="DUF3857" evidence="2">
    <location>
        <begin position="72"/>
        <end position="229"/>
    </location>
</feature>
<dbReference type="InterPro" id="IPR024618">
    <property type="entry name" value="DUF3857"/>
</dbReference>
<dbReference type="EMBL" id="JABSNO010000032">
    <property type="protein sequence ID" value="NRS93922.1"/>
    <property type="molecule type" value="Genomic_DNA"/>
</dbReference>
<protein>
    <recommendedName>
        <fullName evidence="2">DUF3857 domain-containing protein</fullName>
    </recommendedName>
</protein>
<dbReference type="Gene3D" id="3.10.620.30">
    <property type="match status" value="1"/>
</dbReference>
<evidence type="ECO:0000313" key="4">
    <source>
        <dbReference type="Proteomes" id="UP000610746"/>
    </source>
</evidence>
<dbReference type="RefSeq" id="WP_173780461.1">
    <property type="nucleotide sequence ID" value="NZ_JABSNO010000032.1"/>
</dbReference>
<comment type="caution">
    <text evidence="3">The sequence shown here is derived from an EMBL/GenBank/DDBJ whole genome shotgun (WGS) entry which is preliminary data.</text>
</comment>
<sequence length="645" mass="74116">MKKAIFSVLFMLIAHLVAAQKPEFLKVPALTIEDLQSKKSNEKAEASAEILYASYYYRVDYNGMMYVEIINRVKIYNKDKASDYLDHQISLYDGYNGREKLMKLEAFTYNLVDGKIKATKVEKDSKFKSKEDKDYSITKFAFPEVKDGSIVEYKYSVETPFFYSIPKVMIQREIPIKYLEYVLEAPTEISYTINYTGTLIPDYNFYEKKEIFGGTHNSYTYAYKNVAAYKDENFVGNNYNYKSSIKPEVNSTFFRSGLTKYTQTWEDVRKTLYQNENFGSELRKTNVVKNFLPATIKSNTNLEEKANAILHFVQSNYKWNNEVGVVSNDGVKNLISTKIGNSAEINFLLILLLKDAGLEANPVVLSTVGKGSLNTAFPSLYQLNYVIAHVQLGEESLLYDATSKYSSKNSLPPRALNYIGYLMTEKNSKQIDITYKDKSETILSIEANLNKDGTFSGQFSDFDSNLFAMMGKEMYEMNKEEYQKVYKDKYAFPLKNIKSESKGNNGFETTFNFESDSFVDAIGNKLVFNPLLFLHAKNHDFNQEEERKSAIEFLSAYTKTKKVTIQLPEGYQFENIPSSKKFRTDDNAISYLYFVNKEGNKLIIETSTTISSAIYQKEYYEAFKQIFDNITKLEGQVVTAVKSQK</sequence>
<evidence type="ECO:0000259" key="2">
    <source>
        <dbReference type="Pfam" id="PF12969"/>
    </source>
</evidence>
<reference evidence="3" key="1">
    <citation type="submission" date="2020-05" db="EMBL/GenBank/DDBJ databases">
        <title>Genomic Encyclopedia of Type Strains, Phase IV (KMG-V): Genome sequencing to study the core and pangenomes of soil and plant-associated prokaryotes.</title>
        <authorList>
            <person name="Whitman W."/>
        </authorList>
    </citation>
    <scope>NUCLEOTIDE SEQUENCE</scope>
    <source>
        <strain evidence="3">16F</strain>
    </source>
</reference>
<dbReference type="Gene3D" id="2.60.40.3140">
    <property type="match status" value="1"/>
</dbReference>
<dbReference type="Pfam" id="PF12969">
    <property type="entry name" value="DUF3857"/>
    <property type="match status" value="1"/>
</dbReference>
<dbReference type="AlphaFoldDB" id="A0A8J8GDP5"/>
<organism evidence="3 4">
    <name type="scientific">Frigoriflavimonas asaccharolytica</name>
    <dbReference type="NCBI Taxonomy" id="2735899"/>
    <lineage>
        <taxon>Bacteria</taxon>
        <taxon>Pseudomonadati</taxon>
        <taxon>Bacteroidota</taxon>
        <taxon>Flavobacteriia</taxon>
        <taxon>Flavobacteriales</taxon>
        <taxon>Weeksellaceae</taxon>
        <taxon>Frigoriflavimonas</taxon>
    </lineage>
</organism>
<feature type="signal peptide" evidence="1">
    <location>
        <begin position="1"/>
        <end position="19"/>
    </location>
</feature>
<dbReference type="Gene3D" id="2.60.120.1130">
    <property type="match status" value="1"/>
</dbReference>
<evidence type="ECO:0000256" key="1">
    <source>
        <dbReference type="SAM" id="SignalP"/>
    </source>
</evidence>
<dbReference type="Proteomes" id="UP000610746">
    <property type="component" value="Unassembled WGS sequence"/>
</dbReference>
<name>A0A8J8GDP5_9FLAO</name>
<keyword evidence="4" id="KW-1185">Reference proteome</keyword>
<feature type="chain" id="PRO_5035273596" description="DUF3857 domain-containing protein" evidence="1">
    <location>
        <begin position="20"/>
        <end position="645"/>
    </location>
</feature>
<evidence type="ECO:0000313" key="3">
    <source>
        <dbReference type="EMBL" id="NRS93922.1"/>
    </source>
</evidence>
<keyword evidence="1" id="KW-0732">Signal</keyword>
<gene>
    <name evidence="3" type="ORF">HNQ03_003014</name>
</gene>
<accession>A0A8J8GDP5</accession>
<proteinExistence type="predicted"/>